<comment type="subcellular location">
    <subcellularLocation>
        <location evidence="1">Membrane</location>
        <topology evidence="1">Multi-pass membrane protein</topology>
    </subcellularLocation>
</comment>
<dbReference type="GO" id="GO:0016020">
    <property type="term" value="C:membrane"/>
    <property type="evidence" value="ECO:0007669"/>
    <property type="project" value="UniProtKB-SubCell"/>
</dbReference>
<evidence type="ECO:0000256" key="2">
    <source>
        <dbReference type="ARBA" id="ARBA00022692"/>
    </source>
</evidence>
<sequence>MGEIVELLQMTTCACAVGMATAEGIRAVFRKFVKSRPGVANSIQDYLSDFVNTALSAFILVVCTFEKALTLWGDFRMTFFIFTFFLCIFFFFVFSSYAPSPCQPLEDHWHKISQSSANLVNQGSIKKSSPSLLTRFRLPVSTYVQHGFSTILGLGVGLVAGTQWLKFFWDGFMTSHHMTQLPVLDQCLDCLNTSLFMGILIEASVTFFYLFFFAFVETRIPSQEVGKESLRRKLFKNSLKSIAVVLGTYLFMDITGSFANPFLAYVLQRNCLNDVTSAFNFTIVYVIGPFLGTAAYMFWRGSKKEAKYSV</sequence>
<reference evidence="6" key="1">
    <citation type="submission" date="2020-04" db="EMBL/GenBank/DDBJ databases">
        <authorList>
            <person name="Neveu A P."/>
        </authorList>
    </citation>
    <scope>NUCLEOTIDE SEQUENCE</scope>
    <source>
        <tissue evidence="6">Whole embryo</tissue>
    </source>
</reference>
<feature type="transmembrane region" description="Helical" evidence="5">
    <location>
        <begin position="46"/>
        <end position="65"/>
    </location>
</feature>
<dbReference type="InterPro" id="IPR023271">
    <property type="entry name" value="Aquaporin-like"/>
</dbReference>
<feature type="transmembrane region" description="Helical" evidence="5">
    <location>
        <begin position="77"/>
        <end position="98"/>
    </location>
</feature>
<keyword evidence="3 5" id="KW-1133">Transmembrane helix</keyword>
<feature type="transmembrane region" description="Helical" evidence="5">
    <location>
        <begin position="195"/>
        <end position="216"/>
    </location>
</feature>
<dbReference type="PANTHER" id="PTHR21191:SF16">
    <property type="entry name" value="AQUAPORIN"/>
    <property type="match status" value="1"/>
</dbReference>
<proteinExistence type="evidence at transcript level"/>
<dbReference type="GO" id="GO:0015267">
    <property type="term" value="F:channel activity"/>
    <property type="evidence" value="ECO:0007669"/>
    <property type="project" value="TreeGrafter"/>
</dbReference>
<evidence type="ECO:0000256" key="3">
    <source>
        <dbReference type="ARBA" id="ARBA00022989"/>
    </source>
</evidence>
<dbReference type="InterPro" id="IPR051883">
    <property type="entry name" value="AQP11/12_channel"/>
</dbReference>
<evidence type="ECO:0000256" key="5">
    <source>
        <dbReference type="SAM" id="Phobius"/>
    </source>
</evidence>
<keyword evidence="2 5" id="KW-0812">Transmembrane</keyword>
<evidence type="ECO:0000256" key="4">
    <source>
        <dbReference type="ARBA" id="ARBA00023136"/>
    </source>
</evidence>
<dbReference type="AlphaFoldDB" id="A0A6F9DHP5"/>
<dbReference type="PANTHER" id="PTHR21191">
    <property type="entry name" value="AQUAPORIN"/>
    <property type="match status" value="1"/>
</dbReference>
<dbReference type="EMBL" id="LR786807">
    <property type="protein sequence ID" value="CAB3262669.1"/>
    <property type="molecule type" value="mRNA"/>
</dbReference>
<feature type="transmembrane region" description="Helical" evidence="5">
    <location>
        <begin position="278"/>
        <end position="299"/>
    </location>
</feature>
<dbReference type="SUPFAM" id="SSF81338">
    <property type="entry name" value="Aquaporin-like"/>
    <property type="match status" value="1"/>
</dbReference>
<name>A0A6F9DHP5_9ASCI</name>
<evidence type="ECO:0000313" key="6">
    <source>
        <dbReference type="EMBL" id="CAB3262669.1"/>
    </source>
</evidence>
<organism evidence="6">
    <name type="scientific">Phallusia mammillata</name>
    <dbReference type="NCBI Taxonomy" id="59560"/>
    <lineage>
        <taxon>Eukaryota</taxon>
        <taxon>Metazoa</taxon>
        <taxon>Chordata</taxon>
        <taxon>Tunicata</taxon>
        <taxon>Ascidiacea</taxon>
        <taxon>Phlebobranchia</taxon>
        <taxon>Ascidiidae</taxon>
        <taxon>Phallusia</taxon>
    </lineage>
</organism>
<gene>
    <name evidence="6" type="primary">LOC100181620</name>
</gene>
<accession>A0A6F9DHP5</accession>
<evidence type="ECO:0000256" key="1">
    <source>
        <dbReference type="ARBA" id="ARBA00004141"/>
    </source>
</evidence>
<keyword evidence="4 5" id="KW-0472">Membrane</keyword>
<dbReference type="GO" id="GO:0005737">
    <property type="term" value="C:cytoplasm"/>
    <property type="evidence" value="ECO:0007669"/>
    <property type="project" value="TreeGrafter"/>
</dbReference>
<protein>
    <submittedName>
        <fullName evidence="6">Uncharacterized protein LOC100181620</fullName>
    </submittedName>
</protein>
<feature type="transmembrane region" description="Helical" evidence="5">
    <location>
        <begin position="237"/>
        <end position="258"/>
    </location>
</feature>